<dbReference type="NCBIfam" id="TIGR02937">
    <property type="entry name" value="sigma70-ECF"/>
    <property type="match status" value="1"/>
</dbReference>
<dbReference type="GO" id="GO:0003677">
    <property type="term" value="F:DNA binding"/>
    <property type="evidence" value="ECO:0007669"/>
    <property type="project" value="UniProtKB-KW"/>
</dbReference>
<evidence type="ECO:0000256" key="1">
    <source>
        <dbReference type="ARBA" id="ARBA00010641"/>
    </source>
</evidence>
<evidence type="ECO:0000313" key="10">
    <source>
        <dbReference type="EMBL" id="SBT21098.1"/>
    </source>
</evidence>
<name>A0A1C3JM16_9GAMM</name>
<evidence type="ECO:0000313" key="9">
    <source>
        <dbReference type="EMBL" id="SBT16050.1"/>
    </source>
</evidence>
<dbReference type="PROSITE" id="PS01063">
    <property type="entry name" value="SIGMA70_ECF"/>
    <property type="match status" value="1"/>
</dbReference>
<dbReference type="GO" id="GO:0006352">
    <property type="term" value="P:DNA-templated transcription initiation"/>
    <property type="evidence" value="ECO:0007669"/>
    <property type="project" value="InterPro"/>
</dbReference>
<dbReference type="InterPro" id="IPR007627">
    <property type="entry name" value="RNA_pol_sigma70_r2"/>
</dbReference>
<dbReference type="Proteomes" id="UP000092871">
    <property type="component" value="Unassembled WGS sequence"/>
</dbReference>
<dbReference type="InterPro" id="IPR013325">
    <property type="entry name" value="RNA_pol_sigma_r2"/>
</dbReference>
<evidence type="ECO:0000256" key="5">
    <source>
        <dbReference type="ARBA" id="ARBA00023163"/>
    </source>
</evidence>
<evidence type="ECO:0000256" key="4">
    <source>
        <dbReference type="ARBA" id="ARBA00023125"/>
    </source>
</evidence>
<dbReference type="GO" id="GO:0016987">
    <property type="term" value="F:sigma factor activity"/>
    <property type="evidence" value="ECO:0007669"/>
    <property type="project" value="UniProtKB-KW"/>
</dbReference>
<accession>A0A1C3JM16</accession>
<dbReference type="EMBL" id="FLRB01000011">
    <property type="protein sequence ID" value="SBT21098.1"/>
    <property type="molecule type" value="Genomic_DNA"/>
</dbReference>
<organism evidence="9 12">
    <name type="scientific">Marinomonas gallaica</name>
    <dbReference type="NCBI Taxonomy" id="1806667"/>
    <lineage>
        <taxon>Bacteria</taxon>
        <taxon>Pseudomonadati</taxon>
        <taxon>Pseudomonadota</taxon>
        <taxon>Gammaproteobacteria</taxon>
        <taxon>Oceanospirillales</taxon>
        <taxon>Oceanospirillaceae</taxon>
        <taxon>Marinomonas</taxon>
    </lineage>
</organism>
<dbReference type="InterPro" id="IPR013249">
    <property type="entry name" value="RNA_pol_sigma70_r4_t2"/>
</dbReference>
<dbReference type="RefSeq" id="WP_067030228.1">
    <property type="nucleotide sequence ID" value="NZ_FLRA01000001.1"/>
</dbReference>
<dbReference type="AlphaFoldDB" id="A0A1C3JM16"/>
<dbReference type="Gene3D" id="1.10.1740.10">
    <property type="match status" value="1"/>
</dbReference>
<dbReference type="Pfam" id="PF08281">
    <property type="entry name" value="Sigma70_r4_2"/>
    <property type="match status" value="1"/>
</dbReference>
<evidence type="ECO:0000313" key="11">
    <source>
        <dbReference type="Proteomes" id="UP000092840"/>
    </source>
</evidence>
<evidence type="ECO:0000256" key="2">
    <source>
        <dbReference type="ARBA" id="ARBA00023015"/>
    </source>
</evidence>
<dbReference type="SUPFAM" id="SSF88659">
    <property type="entry name" value="Sigma3 and sigma4 domains of RNA polymerase sigma factors"/>
    <property type="match status" value="1"/>
</dbReference>
<evidence type="ECO:0000256" key="6">
    <source>
        <dbReference type="RuleBase" id="RU000716"/>
    </source>
</evidence>
<protein>
    <recommendedName>
        <fullName evidence="6">RNA polymerase sigma factor</fullName>
    </recommendedName>
</protein>
<dbReference type="PANTHER" id="PTHR43133">
    <property type="entry name" value="RNA POLYMERASE ECF-TYPE SIGMA FACTO"/>
    <property type="match status" value="1"/>
</dbReference>
<feature type="domain" description="RNA polymerase sigma factor 70 region 4 type 2" evidence="8">
    <location>
        <begin position="135"/>
        <end position="187"/>
    </location>
</feature>
<keyword evidence="4 6" id="KW-0238">DNA-binding</keyword>
<evidence type="ECO:0000256" key="3">
    <source>
        <dbReference type="ARBA" id="ARBA00023082"/>
    </source>
</evidence>
<dbReference type="InterPro" id="IPR000838">
    <property type="entry name" value="RNA_pol_sigma70_ECF_CS"/>
</dbReference>
<dbReference type="Proteomes" id="UP000092840">
    <property type="component" value="Unassembled WGS sequence"/>
</dbReference>
<evidence type="ECO:0000313" key="12">
    <source>
        <dbReference type="Proteomes" id="UP000092871"/>
    </source>
</evidence>
<keyword evidence="3 6" id="KW-0731">Sigma factor</keyword>
<dbReference type="OrthoDB" id="9784272at2"/>
<keyword evidence="11" id="KW-1185">Reference proteome</keyword>
<feature type="domain" description="RNA polymerase sigma-70 region 2" evidence="7">
    <location>
        <begin position="34"/>
        <end position="103"/>
    </location>
</feature>
<dbReference type="InterPro" id="IPR014284">
    <property type="entry name" value="RNA_pol_sigma-70_dom"/>
</dbReference>
<keyword evidence="2 6" id="KW-0805">Transcription regulation</keyword>
<dbReference type="EMBL" id="FLRA01000001">
    <property type="protein sequence ID" value="SBT16050.1"/>
    <property type="molecule type" value="Genomic_DNA"/>
</dbReference>
<sequence>MNTVSETINDSKNALLEDMTQVAVARDTRALERLFDHYAPRIRAFCLSAQPGANLMADDIAQEVMIRIWNKAHLYNPATASLNTWIFTIARNARIDYMRKNGRYQSDIDPEEFWSEMADENADPFREAQQQRDQERVRDGLKQLPNDQQQVLAKVYLEGKSHSEASEELGLPLGTVKSRVRLALNKLSVIIKR</sequence>
<reference evidence="9 12" key="1">
    <citation type="submission" date="2016-06" db="EMBL/GenBank/DDBJ databases">
        <authorList>
            <person name="Kjaerup R.B."/>
            <person name="Dalgaard T.S."/>
            <person name="Juul-Madsen H.R."/>
        </authorList>
    </citation>
    <scope>NUCLEOTIDE SEQUENCE [LARGE SCALE GENOMIC DNA]</scope>
    <source>
        <strain evidence="9 12">CECT 5115</strain>
    </source>
</reference>
<gene>
    <name evidence="9" type="primary">rpoE_1</name>
    <name evidence="10" type="synonym">rpoE_2</name>
    <name evidence="9" type="ORF">MGA5115_00124</name>
    <name evidence="10" type="ORF">MGA5116_01685</name>
</gene>
<dbReference type="CDD" id="cd06171">
    <property type="entry name" value="Sigma70_r4"/>
    <property type="match status" value="1"/>
</dbReference>
<evidence type="ECO:0000259" key="8">
    <source>
        <dbReference type="Pfam" id="PF08281"/>
    </source>
</evidence>
<dbReference type="PANTHER" id="PTHR43133:SF62">
    <property type="entry name" value="RNA POLYMERASE SIGMA FACTOR SIGZ"/>
    <property type="match status" value="1"/>
</dbReference>
<dbReference type="SUPFAM" id="SSF88946">
    <property type="entry name" value="Sigma2 domain of RNA polymerase sigma factors"/>
    <property type="match status" value="1"/>
</dbReference>
<keyword evidence="5 6" id="KW-0804">Transcription</keyword>
<reference evidence="10 11" key="2">
    <citation type="submission" date="2016-06" db="EMBL/GenBank/DDBJ databases">
        <authorList>
            <person name="Rodrigo-Torres L."/>
            <person name="Arahal D.R."/>
        </authorList>
    </citation>
    <scope>NUCLEOTIDE SEQUENCE [LARGE SCALE GENOMIC DNA]</scope>
    <source>
        <strain evidence="10 11">CECT 5116</strain>
    </source>
</reference>
<dbReference type="InterPro" id="IPR036388">
    <property type="entry name" value="WH-like_DNA-bd_sf"/>
</dbReference>
<evidence type="ECO:0000259" key="7">
    <source>
        <dbReference type="Pfam" id="PF04542"/>
    </source>
</evidence>
<dbReference type="InterPro" id="IPR039425">
    <property type="entry name" value="RNA_pol_sigma-70-like"/>
</dbReference>
<dbReference type="Gene3D" id="1.10.10.10">
    <property type="entry name" value="Winged helix-like DNA-binding domain superfamily/Winged helix DNA-binding domain"/>
    <property type="match status" value="1"/>
</dbReference>
<dbReference type="InterPro" id="IPR013324">
    <property type="entry name" value="RNA_pol_sigma_r3/r4-like"/>
</dbReference>
<dbReference type="Pfam" id="PF04542">
    <property type="entry name" value="Sigma70_r2"/>
    <property type="match status" value="1"/>
</dbReference>
<comment type="similarity">
    <text evidence="1 6">Belongs to the sigma-70 factor family. ECF subfamily.</text>
</comment>
<proteinExistence type="inferred from homology"/>